<dbReference type="Proteomes" id="UP000248057">
    <property type="component" value="Unassembled WGS sequence"/>
</dbReference>
<dbReference type="EMBL" id="QJKD01000001">
    <property type="protein sequence ID" value="PXX57090.1"/>
    <property type="molecule type" value="Genomic_DNA"/>
</dbReference>
<evidence type="ECO:0000259" key="1">
    <source>
        <dbReference type="Pfam" id="PF13088"/>
    </source>
</evidence>
<reference evidence="2 3" key="1">
    <citation type="submission" date="2018-05" db="EMBL/GenBank/DDBJ databases">
        <title>Genomic Encyclopedia of Type Strains, Phase IV (KMG-IV): sequencing the most valuable type-strain genomes for metagenomic binning, comparative biology and taxonomic classification.</title>
        <authorList>
            <person name="Goeker M."/>
        </authorList>
    </citation>
    <scope>NUCLEOTIDE SEQUENCE [LARGE SCALE GENOMIC DNA]</scope>
    <source>
        <strain evidence="2 3">DSM 24995</strain>
    </source>
</reference>
<dbReference type="PANTHER" id="PTHR43752">
    <property type="entry name" value="BNR/ASP-BOX REPEAT FAMILY PROTEIN"/>
    <property type="match status" value="1"/>
</dbReference>
<protein>
    <submittedName>
        <fullName evidence="2">Putative neuraminidase</fullName>
    </submittedName>
</protein>
<dbReference type="InterPro" id="IPR036278">
    <property type="entry name" value="Sialidase_sf"/>
</dbReference>
<dbReference type="InterPro" id="IPR011040">
    <property type="entry name" value="Sialidase"/>
</dbReference>
<organism evidence="2 3">
    <name type="scientific">Hungatella effluvii</name>
    <dbReference type="NCBI Taxonomy" id="1096246"/>
    <lineage>
        <taxon>Bacteria</taxon>
        <taxon>Bacillati</taxon>
        <taxon>Bacillota</taxon>
        <taxon>Clostridia</taxon>
        <taxon>Lachnospirales</taxon>
        <taxon>Lachnospiraceae</taxon>
        <taxon>Hungatella</taxon>
    </lineage>
</organism>
<keyword evidence="3" id="KW-1185">Reference proteome</keyword>
<comment type="caution">
    <text evidence="2">The sequence shown here is derived from an EMBL/GenBank/DDBJ whole genome shotgun (WGS) entry which is preliminary data.</text>
</comment>
<accession>A0A2V3YHI4</accession>
<sequence length="404" mass="46164">MDQVLQAGKIIRNPDDRYSDNNRCFQGIPSIACASNGRLWAAWYGGGQWEDRDNYIMVASAAESAFGPPSMIIDPPGQVRAYDAALWMDPKERLWLFWSQSYDYFDGRSGVWAIYTENPKVSDPEWSDPVRICDGIMMNKPLGLSNGEWLLPVSLCPLHHVKLPDQSYFRETDKPREAIIMSSKDDGKTFYMKSYLPTDRPRYSGDEHMLVEISPGHLQGFLRTETGIGICESFDWGVTWTKEKIFSAFKHIPSSRFHVRKLPSGNLLMIGNDPPENKREVNENDWVILPNGDRIITSWRFRSHICAGLSMDNGRTFPYKLILDSRSDVAYPDACILPDGTIAAVYDRERTGEKEILMALFRENDIIQGNALNESSRFLVNKATGIWGEEAMKEHNKHMKQLFF</sequence>
<dbReference type="GeneID" id="86059743"/>
<dbReference type="AlphaFoldDB" id="A0A2V3YHI4"/>
<dbReference type="RefSeq" id="WP_110321378.1">
    <property type="nucleotide sequence ID" value="NZ_QJKD01000001.1"/>
</dbReference>
<dbReference type="Gene3D" id="2.120.10.10">
    <property type="match status" value="1"/>
</dbReference>
<feature type="domain" description="Sialidase" evidence="1">
    <location>
        <begin position="37"/>
        <end position="342"/>
    </location>
</feature>
<dbReference type="SUPFAM" id="SSF50939">
    <property type="entry name" value="Sialidases"/>
    <property type="match status" value="1"/>
</dbReference>
<dbReference type="Pfam" id="PF13088">
    <property type="entry name" value="BNR_2"/>
    <property type="match status" value="1"/>
</dbReference>
<name>A0A2V3YHI4_9FIRM</name>
<proteinExistence type="predicted"/>
<evidence type="ECO:0000313" key="2">
    <source>
        <dbReference type="EMBL" id="PXX57090.1"/>
    </source>
</evidence>
<dbReference type="CDD" id="cd15482">
    <property type="entry name" value="Sialidase_non-viral"/>
    <property type="match status" value="1"/>
</dbReference>
<gene>
    <name evidence="2" type="ORF">DFR60_101398</name>
</gene>
<evidence type="ECO:0000313" key="3">
    <source>
        <dbReference type="Proteomes" id="UP000248057"/>
    </source>
</evidence>
<dbReference type="PANTHER" id="PTHR43752:SF2">
    <property type="entry name" value="BNR_ASP-BOX REPEAT FAMILY PROTEIN"/>
    <property type="match status" value="1"/>
</dbReference>